<keyword evidence="4" id="KW-0032">Aminotransferase</keyword>
<gene>
    <name evidence="4" type="primary">perA</name>
    <name evidence="4" type="ORF">DEA8626_00392</name>
</gene>
<dbReference type="Gene3D" id="3.40.640.10">
    <property type="entry name" value="Type I PLP-dependent aspartate aminotransferase-like (Major domain)"/>
    <property type="match status" value="1"/>
</dbReference>
<protein>
    <submittedName>
        <fullName evidence="4">GDP-perosamine synthase</fullName>
        <ecNumber evidence="4">2.6.1.102</ecNumber>
    </submittedName>
</protein>
<feature type="modified residue" description="N6-(pyridoxal phosphate)lysine" evidence="2">
    <location>
        <position position="200"/>
    </location>
</feature>
<dbReference type="Proteomes" id="UP000244924">
    <property type="component" value="Unassembled WGS sequence"/>
</dbReference>
<evidence type="ECO:0000313" key="5">
    <source>
        <dbReference type="Proteomes" id="UP000244924"/>
    </source>
</evidence>
<accession>A0A2R8B2R0</accession>
<evidence type="ECO:0000256" key="1">
    <source>
        <dbReference type="PIRSR" id="PIRSR000390-1"/>
    </source>
</evidence>
<dbReference type="PANTHER" id="PTHR30244:SF30">
    <property type="entry name" value="BLR5990 PROTEIN"/>
    <property type="match status" value="1"/>
</dbReference>
<organism evidence="4 5">
    <name type="scientific">Albidovulum aquaemixtae</name>
    <dbReference type="NCBI Taxonomy" id="1542388"/>
    <lineage>
        <taxon>Bacteria</taxon>
        <taxon>Pseudomonadati</taxon>
        <taxon>Pseudomonadota</taxon>
        <taxon>Alphaproteobacteria</taxon>
        <taxon>Rhodobacterales</taxon>
        <taxon>Paracoccaceae</taxon>
        <taxon>Albidovulum</taxon>
    </lineage>
</organism>
<dbReference type="RefSeq" id="WP_108851373.1">
    <property type="nucleotide sequence ID" value="NZ_OMOQ01000001.1"/>
</dbReference>
<dbReference type="InterPro" id="IPR015424">
    <property type="entry name" value="PyrdxlP-dep_Trfase"/>
</dbReference>
<evidence type="ECO:0000256" key="2">
    <source>
        <dbReference type="PIRSR" id="PIRSR000390-2"/>
    </source>
</evidence>
<feature type="active site" description="Proton acceptor" evidence="1">
    <location>
        <position position="200"/>
    </location>
</feature>
<reference evidence="4 5" key="1">
    <citation type="submission" date="2018-03" db="EMBL/GenBank/DDBJ databases">
        <authorList>
            <person name="Keele B.F."/>
        </authorList>
    </citation>
    <scope>NUCLEOTIDE SEQUENCE [LARGE SCALE GENOMIC DNA]</scope>
    <source>
        <strain evidence="4 5">CECT 8626</strain>
    </source>
</reference>
<dbReference type="AlphaFoldDB" id="A0A2R8B2R0"/>
<proteinExistence type="inferred from homology"/>
<comment type="similarity">
    <text evidence="3">Belongs to the DegT/DnrJ/EryC1 family.</text>
</comment>
<dbReference type="InterPro" id="IPR000653">
    <property type="entry name" value="DegT/StrS_aminotransferase"/>
</dbReference>
<dbReference type="GO" id="GO:0030170">
    <property type="term" value="F:pyridoxal phosphate binding"/>
    <property type="evidence" value="ECO:0007669"/>
    <property type="project" value="TreeGrafter"/>
</dbReference>
<dbReference type="EMBL" id="OMOQ01000001">
    <property type="protein sequence ID" value="SPH16878.1"/>
    <property type="molecule type" value="Genomic_DNA"/>
</dbReference>
<keyword evidence="5" id="KW-1185">Reference proteome</keyword>
<dbReference type="GO" id="GO:0102933">
    <property type="term" value="F:GDP-4-dehydro-6-deoxy-D-mannose-4-aminotransferase activity"/>
    <property type="evidence" value="ECO:0007669"/>
    <property type="project" value="UniProtKB-EC"/>
</dbReference>
<dbReference type="InterPro" id="IPR015421">
    <property type="entry name" value="PyrdxlP-dep_Trfase_major"/>
</dbReference>
<dbReference type="SUPFAM" id="SSF53383">
    <property type="entry name" value="PLP-dependent transferases"/>
    <property type="match status" value="1"/>
</dbReference>
<dbReference type="PANTHER" id="PTHR30244">
    <property type="entry name" value="TRANSAMINASE"/>
    <property type="match status" value="1"/>
</dbReference>
<dbReference type="OrthoDB" id="9768668at2"/>
<dbReference type="Pfam" id="PF01041">
    <property type="entry name" value="DegT_DnrJ_EryC1"/>
    <property type="match status" value="1"/>
</dbReference>
<dbReference type="EC" id="2.6.1.102" evidence="4"/>
<keyword evidence="2 3" id="KW-0663">Pyridoxal phosphate</keyword>
<dbReference type="GO" id="GO:0000271">
    <property type="term" value="P:polysaccharide biosynthetic process"/>
    <property type="evidence" value="ECO:0007669"/>
    <property type="project" value="TreeGrafter"/>
</dbReference>
<keyword evidence="4" id="KW-0808">Transferase</keyword>
<name>A0A2R8B2R0_9RHOB</name>
<evidence type="ECO:0000313" key="4">
    <source>
        <dbReference type="EMBL" id="SPH16878.1"/>
    </source>
</evidence>
<evidence type="ECO:0000256" key="3">
    <source>
        <dbReference type="RuleBase" id="RU004508"/>
    </source>
</evidence>
<dbReference type="PIRSF" id="PIRSF000390">
    <property type="entry name" value="PLP_StrS"/>
    <property type="match status" value="1"/>
</dbReference>
<sequence length="407" mass="43270">MKIPLAIPDLTGNESAYLQECIASSFVSSVGPFVHRFEAEIAELSGSNRAVVVSSGTVALQIALETLGISAGDLVMVPSLTFIASANAVRHSGANVWLVDSGREYWSLDLALCRRLIEDETEQHAKGRRHVASGRILRAIMPVMIMGASVDLEGFAALGREFGLRIVVDAAAAIGAEASGGTNLAKTGVDAVCYSFNGNKTITCGGGGAIAAAEDELMVNAAHLISTGRVGENYEHDIVAYNHRMTNIQAAVGVAQLERLPQFLRRKQEVGAYYDDLAARHSDLSPFPAPPFGSNTRWFSGVWYTGGDLSLCNAFRAHMKSAGVDLRQFWKPVHLQAPYSDALASRMPVAEDLWPRIFPLPCSSGLSAEDLATVVAAADDFWGRNAGRDASRSGAVTAGGRTEAECG</sequence>